<protein>
    <submittedName>
        <fullName evidence="8">TZAP-like protein</fullName>
    </submittedName>
</protein>
<dbReference type="PANTHER" id="PTHR24408:SF58">
    <property type="entry name" value="TRANSCRIPTION FACTOR (TFIIIA), PUTATIVE (AFU_ORTHOLOGUE AFUA_1G05150)-RELATED"/>
    <property type="match status" value="1"/>
</dbReference>
<dbReference type="PROSITE" id="PS50157">
    <property type="entry name" value="ZINC_FINGER_C2H2_2"/>
    <property type="match status" value="2"/>
</dbReference>
<keyword evidence="1" id="KW-0479">Metal-binding</keyword>
<dbReference type="Gene3D" id="3.30.160.60">
    <property type="entry name" value="Classic Zinc Finger"/>
    <property type="match status" value="1"/>
</dbReference>
<keyword evidence="4" id="KW-0862">Zinc</keyword>
<evidence type="ECO:0000313" key="9">
    <source>
        <dbReference type="Proteomes" id="UP001164746"/>
    </source>
</evidence>
<evidence type="ECO:0000256" key="1">
    <source>
        <dbReference type="ARBA" id="ARBA00022723"/>
    </source>
</evidence>
<name>A0ABY7G6I1_MYAAR</name>
<dbReference type="PROSITE" id="PS00028">
    <property type="entry name" value="ZINC_FINGER_C2H2_1"/>
    <property type="match status" value="3"/>
</dbReference>
<dbReference type="InterPro" id="IPR013087">
    <property type="entry name" value="Znf_C2H2_type"/>
</dbReference>
<organism evidence="8 9">
    <name type="scientific">Mya arenaria</name>
    <name type="common">Soft-shell clam</name>
    <dbReference type="NCBI Taxonomy" id="6604"/>
    <lineage>
        <taxon>Eukaryota</taxon>
        <taxon>Metazoa</taxon>
        <taxon>Spiralia</taxon>
        <taxon>Lophotrochozoa</taxon>
        <taxon>Mollusca</taxon>
        <taxon>Bivalvia</taxon>
        <taxon>Autobranchia</taxon>
        <taxon>Heteroconchia</taxon>
        <taxon>Euheterodonta</taxon>
        <taxon>Imparidentia</taxon>
        <taxon>Neoheterodontei</taxon>
        <taxon>Myida</taxon>
        <taxon>Myoidea</taxon>
        <taxon>Myidae</taxon>
        <taxon>Mya</taxon>
    </lineage>
</organism>
<accession>A0ABY7G6I1</accession>
<evidence type="ECO:0000313" key="8">
    <source>
        <dbReference type="EMBL" id="WAR28636.1"/>
    </source>
</evidence>
<evidence type="ECO:0000256" key="2">
    <source>
        <dbReference type="ARBA" id="ARBA00022737"/>
    </source>
</evidence>
<evidence type="ECO:0000256" key="4">
    <source>
        <dbReference type="ARBA" id="ARBA00022833"/>
    </source>
</evidence>
<evidence type="ECO:0000256" key="5">
    <source>
        <dbReference type="PROSITE-ProRule" id="PRU00042"/>
    </source>
</evidence>
<dbReference type="PANTHER" id="PTHR24408">
    <property type="entry name" value="ZINC FINGER PROTEIN"/>
    <property type="match status" value="1"/>
</dbReference>
<sequence length="643" mass="73100">MTTILNAEISLPIEILACVINGRIEGEESEQKWKAFCPPPLTDLQNVEHNKISLNDLKCEDITLTTTLSSKCMKLTFSRLHFYTVNAKHKCHIGIHQIETLKQNSETNENAVKPHNIAACSASVDTETIQVEALKDDEVQKENVKRKRGRPKKGTETTGSKRPDAIERINSQTNFQNGYTLRGRKLNDKIMKAEHGVHDSDESDTELYATAQSENELDNDDNWSESTKENYLYKKLKAEEELPYRRNKEVICKLCSKMFCDKNGLFVHVKRLHSKHNDYEEYINDLEQLVFVKCFKCNYLCTDNIKLMFHELKEHSDAEFSCKLCDENFESGREMQQHLKAFHMRDDERNFTCELCSARFKSKGKEFLHKIRLIEHMHTDHSEAFPCKCEPCNQGFLKRVFLVKHSLKAHGTLLTYDDNLESADETSDIMRIIGTKQTVPSRVDSTTYDDGTSAIDQDAIKNEDEDNTQYFIAEAERPDDGAVFIVDDNGEPQHEEKEAVGSEATAGESQVFVEVANGDQTFTYMIETSGPLEESSTLSVAEQLANILMAAEQTMQQEDHQEENENVSYVLQETVEEPIDSLVQVNQAQPCDRTGSLSDCQSESAVLNQSTEPNLYQVISTEGNIQIVEAVDISVNSNTYMVQ</sequence>
<keyword evidence="2" id="KW-0677">Repeat</keyword>
<proteinExistence type="predicted"/>
<reference evidence="8" key="1">
    <citation type="submission" date="2022-11" db="EMBL/GenBank/DDBJ databases">
        <title>Centuries of genome instability and evolution in soft-shell clam transmissible cancer (bioRxiv).</title>
        <authorList>
            <person name="Hart S.F.M."/>
            <person name="Yonemitsu M.A."/>
            <person name="Giersch R.M."/>
            <person name="Beal B.F."/>
            <person name="Arriagada G."/>
            <person name="Davis B.W."/>
            <person name="Ostrander E.A."/>
            <person name="Goff S.P."/>
            <person name="Metzger M.J."/>
        </authorList>
    </citation>
    <scope>NUCLEOTIDE SEQUENCE</scope>
    <source>
        <strain evidence="8">MELC-2E11</strain>
        <tissue evidence="8">Siphon/mantle</tissue>
    </source>
</reference>
<gene>
    <name evidence="8" type="ORF">MAR_014340</name>
</gene>
<dbReference type="Proteomes" id="UP001164746">
    <property type="component" value="Chromosome 15"/>
</dbReference>
<feature type="compositionally biased region" description="Polar residues" evidence="6">
    <location>
        <begin position="169"/>
        <end position="179"/>
    </location>
</feature>
<keyword evidence="9" id="KW-1185">Reference proteome</keyword>
<feature type="domain" description="C2H2-type" evidence="7">
    <location>
        <begin position="250"/>
        <end position="278"/>
    </location>
</feature>
<feature type="compositionally biased region" description="Basic and acidic residues" evidence="6">
    <location>
        <begin position="153"/>
        <end position="167"/>
    </location>
</feature>
<evidence type="ECO:0000256" key="3">
    <source>
        <dbReference type="ARBA" id="ARBA00022771"/>
    </source>
</evidence>
<feature type="region of interest" description="Disordered" evidence="6">
    <location>
        <begin position="139"/>
        <end position="180"/>
    </location>
</feature>
<dbReference type="SMART" id="SM00355">
    <property type="entry name" value="ZnF_C2H2"/>
    <property type="match status" value="5"/>
</dbReference>
<evidence type="ECO:0000259" key="7">
    <source>
        <dbReference type="PROSITE" id="PS50157"/>
    </source>
</evidence>
<feature type="domain" description="C2H2-type" evidence="7">
    <location>
        <begin position="320"/>
        <end position="348"/>
    </location>
</feature>
<dbReference type="EMBL" id="CP111026">
    <property type="protein sequence ID" value="WAR28636.1"/>
    <property type="molecule type" value="Genomic_DNA"/>
</dbReference>
<keyword evidence="3 5" id="KW-0863">Zinc-finger</keyword>
<evidence type="ECO:0000256" key="6">
    <source>
        <dbReference type="SAM" id="MobiDB-lite"/>
    </source>
</evidence>